<comment type="caution">
    <text evidence="2">The sequence shown here is derived from an EMBL/GenBank/DDBJ whole genome shotgun (WGS) entry which is preliminary data.</text>
</comment>
<accession>A0A6L5GCH3</accession>
<dbReference type="GO" id="GO:0016874">
    <property type="term" value="F:ligase activity"/>
    <property type="evidence" value="ECO:0007669"/>
    <property type="project" value="UniProtKB-KW"/>
</dbReference>
<dbReference type="InterPro" id="IPR014145">
    <property type="entry name" value="LigD_pol_dom"/>
</dbReference>
<gene>
    <name evidence="2" type="ORF">GFD30_17610</name>
</gene>
<proteinExistence type="predicted"/>
<dbReference type="PANTHER" id="PTHR42705:SF2">
    <property type="entry name" value="BIFUNCTIONAL NON-HOMOLOGOUS END JOINING PROTEIN LIGD"/>
    <property type="match status" value="1"/>
</dbReference>
<dbReference type="Pfam" id="PF21686">
    <property type="entry name" value="LigD_Prim-Pol"/>
    <property type="match status" value="1"/>
</dbReference>
<evidence type="ECO:0000259" key="1">
    <source>
        <dbReference type="Pfam" id="PF21686"/>
    </source>
</evidence>
<dbReference type="Gene3D" id="3.90.920.10">
    <property type="entry name" value="DNA primase, PRIM domain"/>
    <property type="match status" value="1"/>
</dbReference>
<feature type="domain" description="DNA ligase D polymerase" evidence="1">
    <location>
        <begin position="17"/>
        <end position="268"/>
    </location>
</feature>
<evidence type="ECO:0000313" key="3">
    <source>
        <dbReference type="Proteomes" id="UP000477750"/>
    </source>
</evidence>
<evidence type="ECO:0000313" key="2">
    <source>
        <dbReference type="EMBL" id="MQM27374.1"/>
    </source>
</evidence>
<dbReference type="Proteomes" id="UP000477750">
    <property type="component" value="Unassembled WGS sequence"/>
</dbReference>
<organism evidence="2 3">
    <name type="scientific">Glycomyces albidus</name>
    <dbReference type="NCBI Taxonomy" id="2656774"/>
    <lineage>
        <taxon>Bacteria</taxon>
        <taxon>Bacillati</taxon>
        <taxon>Actinomycetota</taxon>
        <taxon>Actinomycetes</taxon>
        <taxon>Glycomycetales</taxon>
        <taxon>Glycomycetaceae</taxon>
        <taxon>Glycomyces</taxon>
    </lineage>
</organism>
<dbReference type="CDD" id="cd04861">
    <property type="entry name" value="LigD_Pol_like"/>
    <property type="match status" value="1"/>
</dbReference>
<dbReference type="NCBIfam" id="TIGR02778">
    <property type="entry name" value="ligD_pol"/>
    <property type="match status" value="1"/>
</dbReference>
<dbReference type="InterPro" id="IPR052171">
    <property type="entry name" value="NHEJ_LigD"/>
</dbReference>
<name>A0A6L5GCH3_9ACTN</name>
<keyword evidence="2" id="KW-0436">Ligase</keyword>
<dbReference type="PANTHER" id="PTHR42705">
    <property type="entry name" value="BIFUNCTIONAL NON-HOMOLOGOUS END JOINING PROTEIN LIGD"/>
    <property type="match status" value="1"/>
</dbReference>
<dbReference type="EMBL" id="WIAO01000023">
    <property type="protein sequence ID" value="MQM27374.1"/>
    <property type="molecule type" value="Genomic_DNA"/>
</dbReference>
<keyword evidence="3" id="KW-1185">Reference proteome</keyword>
<dbReference type="AlphaFoldDB" id="A0A6L5GCH3"/>
<reference evidence="2 3" key="1">
    <citation type="submission" date="2019-10" db="EMBL/GenBank/DDBJ databases">
        <title>Glycomyces albidus sp. nov., a novel actinomycete isolated from rhizosphere soil of wheat (Triticum aestivum L.).</title>
        <authorList>
            <person name="Qian L."/>
        </authorList>
    </citation>
    <scope>NUCLEOTIDE SEQUENCE [LARGE SCALE GENOMIC DNA]</scope>
    <source>
        <strain evidence="2 3">NEAU-7082</strain>
    </source>
</reference>
<protein>
    <submittedName>
        <fullName evidence="2">ATP-dependent DNA ligase</fullName>
    </submittedName>
</protein>
<sequence length="304" mass="33342">MKVSSPDKELFPGEGITKADLIGHYRTVAAAMLPHLAGRPLTLRRYPEGIGQEGFFQKHAEHLPGWVRTVTLAKSAGGTAEYVLCEDEATLVYLAAHGTIELHIRPVTVASIDHPDRLVVDIDPPDGVPVQVLRTIARRARELFLELGLPPFLQSTGGRGFHVVAPLDRSQDHRFVRDLAGDLAAHLARSAPDALTVQQRIDKRGHRVFLDVNRNGRGQTFVAPYSLRARPGAGVATPLDWNELGRATPDGHTIASMRRRLARKRDPWADLDACAVPAGEARERLDALIGPRLAARSAAARRRR</sequence>